<gene>
    <name evidence="2" type="ORF">KPL78_22435</name>
</gene>
<sequence>MSLEGLRVSVTQGSSLVAAALLGRCPRCGKGKLFRGLLDIRDSCDVCGLDLRAHDAGDGPAVAGIFVIGALAVGLALWVDVRFEPPLWVHAVVWPLFVLPLSVLTMRWAKAALVALQWRHRRDSA</sequence>
<feature type="transmembrane region" description="Helical" evidence="1">
    <location>
        <begin position="87"/>
        <end position="109"/>
    </location>
</feature>
<keyword evidence="1" id="KW-0812">Transmembrane</keyword>
<dbReference type="Proteomes" id="UP001196565">
    <property type="component" value="Unassembled WGS sequence"/>
</dbReference>
<evidence type="ECO:0000256" key="1">
    <source>
        <dbReference type="SAM" id="Phobius"/>
    </source>
</evidence>
<organism evidence="2 3">
    <name type="scientific">Roseomonas alba</name>
    <dbReference type="NCBI Taxonomy" id="2846776"/>
    <lineage>
        <taxon>Bacteria</taxon>
        <taxon>Pseudomonadati</taxon>
        <taxon>Pseudomonadota</taxon>
        <taxon>Alphaproteobacteria</taxon>
        <taxon>Acetobacterales</taxon>
        <taxon>Roseomonadaceae</taxon>
        <taxon>Roseomonas</taxon>
    </lineage>
</organism>
<keyword evidence="3" id="KW-1185">Reference proteome</keyword>
<dbReference type="EMBL" id="JAHYBZ010000008">
    <property type="protein sequence ID" value="MBW6400634.1"/>
    <property type="molecule type" value="Genomic_DNA"/>
</dbReference>
<keyword evidence="1" id="KW-0472">Membrane</keyword>
<name>A0ABS7AE97_9PROT</name>
<proteinExistence type="predicted"/>
<feature type="transmembrane region" description="Helical" evidence="1">
    <location>
        <begin position="61"/>
        <end position="81"/>
    </location>
</feature>
<protein>
    <submittedName>
        <fullName evidence="2">DUF983 domain-containing protein</fullName>
    </submittedName>
</protein>
<evidence type="ECO:0000313" key="2">
    <source>
        <dbReference type="EMBL" id="MBW6400634.1"/>
    </source>
</evidence>
<keyword evidence="1" id="KW-1133">Transmembrane helix</keyword>
<dbReference type="InterPro" id="IPR009325">
    <property type="entry name" value="DUF983"/>
</dbReference>
<reference evidence="2 3" key="1">
    <citation type="submission" date="2021-07" db="EMBL/GenBank/DDBJ databases">
        <authorList>
            <person name="So Y."/>
        </authorList>
    </citation>
    <scope>NUCLEOTIDE SEQUENCE [LARGE SCALE GENOMIC DNA]</scope>
    <source>
        <strain evidence="2 3">HJA6</strain>
    </source>
</reference>
<evidence type="ECO:0000313" key="3">
    <source>
        <dbReference type="Proteomes" id="UP001196565"/>
    </source>
</evidence>
<comment type="caution">
    <text evidence="2">The sequence shown here is derived from an EMBL/GenBank/DDBJ whole genome shotgun (WGS) entry which is preliminary data.</text>
</comment>
<accession>A0ABS7AE97</accession>
<dbReference type="Pfam" id="PF06170">
    <property type="entry name" value="DUF983"/>
    <property type="match status" value="1"/>
</dbReference>